<name>F0ZP54_DICPU</name>
<dbReference type="CDD" id="cd00590">
    <property type="entry name" value="RRM_SF"/>
    <property type="match status" value="1"/>
</dbReference>
<keyword evidence="1 2" id="KW-0694">RNA-binding</keyword>
<dbReference type="AlphaFoldDB" id="F0ZP54"/>
<gene>
    <name evidence="6" type="ORF">DICPUDRAFT_153530</name>
</gene>
<dbReference type="SMART" id="SM00360">
    <property type="entry name" value="RRM"/>
    <property type="match status" value="1"/>
</dbReference>
<feature type="compositionally biased region" description="Low complexity" evidence="3">
    <location>
        <begin position="404"/>
        <end position="423"/>
    </location>
</feature>
<feature type="compositionally biased region" description="Low complexity" evidence="3">
    <location>
        <begin position="430"/>
        <end position="448"/>
    </location>
</feature>
<dbReference type="GO" id="GO:0034063">
    <property type="term" value="P:stress granule assembly"/>
    <property type="evidence" value="ECO:0000318"/>
    <property type="project" value="GO_Central"/>
</dbReference>
<proteinExistence type="predicted"/>
<feature type="compositionally biased region" description="Polar residues" evidence="3">
    <location>
        <begin position="304"/>
        <end position="315"/>
    </location>
</feature>
<dbReference type="eggNOG" id="KOG0116">
    <property type="taxonomic scope" value="Eukaryota"/>
</dbReference>
<evidence type="ECO:0000313" key="7">
    <source>
        <dbReference type="Proteomes" id="UP000001064"/>
    </source>
</evidence>
<feature type="compositionally biased region" description="Low complexity" evidence="3">
    <location>
        <begin position="161"/>
        <end position="189"/>
    </location>
</feature>
<dbReference type="InParanoid" id="F0ZP54"/>
<dbReference type="VEuPathDB" id="AmoebaDB:DICPUDRAFT_153530"/>
<feature type="compositionally biased region" description="Polar residues" evidence="3">
    <location>
        <begin position="262"/>
        <end position="274"/>
    </location>
</feature>
<dbReference type="Pfam" id="PF00076">
    <property type="entry name" value="RRM_1"/>
    <property type="match status" value="1"/>
</dbReference>
<dbReference type="InterPro" id="IPR012677">
    <property type="entry name" value="Nucleotide-bd_a/b_plait_sf"/>
</dbReference>
<feature type="region of interest" description="Disordered" evidence="3">
    <location>
        <begin position="395"/>
        <end position="485"/>
    </location>
</feature>
<dbReference type="InterPro" id="IPR002075">
    <property type="entry name" value="NTF2_dom"/>
</dbReference>
<dbReference type="PROSITE" id="PS50102">
    <property type="entry name" value="RRM"/>
    <property type="match status" value="1"/>
</dbReference>
<evidence type="ECO:0008006" key="8">
    <source>
        <dbReference type="Google" id="ProtNLM"/>
    </source>
</evidence>
<evidence type="ECO:0000256" key="2">
    <source>
        <dbReference type="PROSITE-ProRule" id="PRU00176"/>
    </source>
</evidence>
<feature type="domain" description="NTF2" evidence="5">
    <location>
        <begin position="19"/>
        <end position="139"/>
    </location>
</feature>
<feature type="compositionally biased region" description="Basic and acidic residues" evidence="3">
    <location>
        <begin position="190"/>
        <end position="199"/>
    </location>
</feature>
<keyword evidence="7" id="KW-1185">Reference proteome</keyword>
<feature type="compositionally biased region" description="Low complexity" evidence="3">
    <location>
        <begin position="275"/>
        <end position="298"/>
    </location>
</feature>
<dbReference type="GO" id="GO:0010494">
    <property type="term" value="C:cytoplasmic stress granule"/>
    <property type="evidence" value="ECO:0000318"/>
    <property type="project" value="GO_Central"/>
</dbReference>
<dbReference type="RefSeq" id="XP_003289203.1">
    <property type="nucleotide sequence ID" value="XM_003289155.1"/>
</dbReference>
<dbReference type="InterPro" id="IPR000504">
    <property type="entry name" value="RRM_dom"/>
</dbReference>
<protein>
    <recommendedName>
        <fullName evidence="8">NTF2 domain-containing protein</fullName>
    </recommendedName>
</protein>
<evidence type="ECO:0000256" key="1">
    <source>
        <dbReference type="ARBA" id="ARBA00022884"/>
    </source>
</evidence>
<feature type="domain" description="RRM" evidence="4">
    <location>
        <begin position="324"/>
        <end position="397"/>
    </location>
</feature>
<dbReference type="GeneID" id="10500189"/>
<feature type="compositionally biased region" description="Low complexity" evidence="3">
    <location>
        <begin position="456"/>
        <end position="476"/>
    </location>
</feature>
<dbReference type="STRING" id="5786.F0ZP54"/>
<evidence type="ECO:0000256" key="3">
    <source>
        <dbReference type="SAM" id="MobiDB-lite"/>
    </source>
</evidence>
<feature type="region of interest" description="Disordered" evidence="3">
    <location>
        <begin position="262"/>
        <end position="319"/>
    </location>
</feature>
<dbReference type="Pfam" id="PF02136">
    <property type="entry name" value="NTF2"/>
    <property type="match status" value="1"/>
</dbReference>
<dbReference type="InterPro" id="IPR039539">
    <property type="entry name" value="Ras_GTPase_bind_prot"/>
</dbReference>
<accession>F0ZP54</accession>
<organism evidence="6 7">
    <name type="scientific">Dictyostelium purpureum</name>
    <name type="common">Slime mold</name>
    <dbReference type="NCBI Taxonomy" id="5786"/>
    <lineage>
        <taxon>Eukaryota</taxon>
        <taxon>Amoebozoa</taxon>
        <taxon>Evosea</taxon>
        <taxon>Eumycetozoa</taxon>
        <taxon>Dictyostelia</taxon>
        <taxon>Dictyosteliales</taxon>
        <taxon>Dictyosteliaceae</taxon>
        <taxon>Dictyostelium</taxon>
    </lineage>
</organism>
<evidence type="ECO:0000259" key="4">
    <source>
        <dbReference type="PROSITE" id="PS50102"/>
    </source>
</evidence>
<dbReference type="PANTHER" id="PTHR10693:SF20">
    <property type="entry name" value="AT27578P"/>
    <property type="match status" value="1"/>
</dbReference>
<dbReference type="InterPro" id="IPR018222">
    <property type="entry name" value="Nuclear_transport_factor_2_euk"/>
</dbReference>
<dbReference type="SUPFAM" id="SSF54928">
    <property type="entry name" value="RNA-binding domain, RBD"/>
    <property type="match status" value="1"/>
</dbReference>
<dbReference type="OMA" id="RPRGNAY"/>
<dbReference type="GO" id="GO:0003729">
    <property type="term" value="F:mRNA binding"/>
    <property type="evidence" value="ECO:0000318"/>
    <property type="project" value="GO_Central"/>
</dbReference>
<dbReference type="InterPro" id="IPR035979">
    <property type="entry name" value="RBD_domain_sf"/>
</dbReference>
<dbReference type="PROSITE" id="PS50177">
    <property type="entry name" value="NTF2_DOMAIN"/>
    <property type="match status" value="1"/>
</dbReference>
<dbReference type="Gene3D" id="3.30.70.330">
    <property type="match status" value="1"/>
</dbReference>
<dbReference type="FunFam" id="3.10.450.50:FF:000017">
    <property type="entry name" value="UBP3-associated protein BRE5"/>
    <property type="match status" value="1"/>
</dbReference>
<reference evidence="7" key="1">
    <citation type="journal article" date="2011" name="Genome Biol.">
        <title>Comparative genomics of the social amoebae Dictyostelium discoideum and Dictyostelium purpureum.</title>
        <authorList>
            <consortium name="US DOE Joint Genome Institute (JGI-PGF)"/>
            <person name="Sucgang R."/>
            <person name="Kuo A."/>
            <person name="Tian X."/>
            <person name="Salerno W."/>
            <person name="Parikh A."/>
            <person name="Feasley C.L."/>
            <person name="Dalin E."/>
            <person name="Tu H."/>
            <person name="Huang E."/>
            <person name="Barry K."/>
            <person name="Lindquist E."/>
            <person name="Shapiro H."/>
            <person name="Bruce D."/>
            <person name="Schmutz J."/>
            <person name="Salamov A."/>
            <person name="Fey P."/>
            <person name="Gaudet P."/>
            <person name="Anjard C."/>
            <person name="Babu M.M."/>
            <person name="Basu S."/>
            <person name="Bushmanova Y."/>
            <person name="van der Wel H."/>
            <person name="Katoh-Kurasawa M."/>
            <person name="Dinh C."/>
            <person name="Coutinho P.M."/>
            <person name="Saito T."/>
            <person name="Elias M."/>
            <person name="Schaap P."/>
            <person name="Kay R.R."/>
            <person name="Henrissat B."/>
            <person name="Eichinger L."/>
            <person name="Rivero F."/>
            <person name="Putnam N.H."/>
            <person name="West C.M."/>
            <person name="Loomis W.F."/>
            <person name="Chisholm R.L."/>
            <person name="Shaulsky G."/>
            <person name="Strassmann J.E."/>
            <person name="Queller D.C."/>
            <person name="Kuspa A."/>
            <person name="Grigoriev I.V."/>
        </authorList>
    </citation>
    <scope>NUCLEOTIDE SEQUENCE [LARGE SCALE GENOMIC DNA]</scope>
    <source>
        <strain evidence="7">QSDP1</strain>
    </source>
</reference>
<dbReference type="GO" id="GO:0005829">
    <property type="term" value="C:cytosol"/>
    <property type="evidence" value="ECO:0000318"/>
    <property type="project" value="GO_Central"/>
</dbReference>
<dbReference type="InterPro" id="IPR032710">
    <property type="entry name" value="NTF2-like_dom_sf"/>
</dbReference>
<evidence type="ECO:0000313" key="6">
    <source>
        <dbReference type="EMBL" id="EGC34274.1"/>
    </source>
</evidence>
<dbReference type="EMBL" id="GL871104">
    <property type="protein sequence ID" value="EGC34274.1"/>
    <property type="molecule type" value="Genomic_DNA"/>
</dbReference>
<dbReference type="FunFam" id="3.30.70.330:FF:001772">
    <property type="match status" value="1"/>
</dbReference>
<feature type="region of interest" description="Disordered" evidence="3">
    <location>
        <begin position="161"/>
        <end position="209"/>
    </location>
</feature>
<sequence>MQKIDNSMTDKMQKINSSIAANFLVKYFTSLVKSPQELILFYQNTSKVTRRYDGATSVSNEGEHDLGEFLIKNSNKIGGHTKIKYIDCQSSFSEEKEESLFISCLGQLEYNGHTRTFSQYFVLKKIDNSFFITNDTFYIVPFEEPQQPKETIDQPDEASIVEEQQNQQNQQQQQQQTTEAVVENQTTETVVEKQEEKTSEIQPQPDTKPIEPVVVVEEKKVTPVVEEKKVTPVVEEKKATPVVEVSTPAPVVEKKETWAQLVSQKASTTQNESNSTASVTTSPPPATSSSSPSPSTTTTKDEPQQTASSPNQSTQNHHHNREQCTVFISFKHSNNKIDQNLIKEALKEYGNVQSVKLLQGYGFVEFDKPESVQKVLAIQNNKINVGGNSIKIEEKKGDRQQKLNNSGNSINNNNNNNNNSQQNKPFKRPNNLNNSNNKITLNFNNQQPQPQPSQPSQPQQNTNIKQNNLNRNNKPQKVQDKKESK</sequence>
<evidence type="ECO:0000259" key="5">
    <source>
        <dbReference type="PROSITE" id="PS50177"/>
    </source>
</evidence>
<dbReference type="OrthoDB" id="21490at2759"/>
<dbReference type="SUPFAM" id="SSF54427">
    <property type="entry name" value="NTF2-like"/>
    <property type="match status" value="1"/>
</dbReference>
<dbReference type="Proteomes" id="UP000001064">
    <property type="component" value="Unassembled WGS sequence"/>
</dbReference>
<dbReference type="KEGG" id="dpp:DICPUDRAFT_153530"/>
<dbReference type="Gene3D" id="3.10.450.50">
    <property type="match status" value="1"/>
</dbReference>
<dbReference type="PANTHER" id="PTHR10693">
    <property type="entry name" value="RAS GTPASE-ACTIVATING PROTEIN-BINDING PROTEIN"/>
    <property type="match status" value="1"/>
</dbReference>